<protein>
    <submittedName>
        <fullName evidence="2">Uncharacterized protein</fullName>
    </submittedName>
</protein>
<reference evidence="2 3" key="1">
    <citation type="submission" date="2019-07" db="EMBL/GenBank/DDBJ databases">
        <title>Genomic Encyclopedia of Type Strains, Phase III (KMG-III): the genomes of soil and plant-associated and newly described type strains.</title>
        <authorList>
            <person name="Whitman W."/>
        </authorList>
    </citation>
    <scope>NUCLEOTIDE SEQUENCE [LARGE SCALE GENOMIC DNA]</scope>
    <source>
        <strain evidence="2 3">BL24</strain>
    </source>
</reference>
<organism evidence="2 3">
    <name type="scientific">Paenibacillus methanolicus</name>
    <dbReference type="NCBI Taxonomy" id="582686"/>
    <lineage>
        <taxon>Bacteria</taxon>
        <taxon>Bacillati</taxon>
        <taxon>Bacillota</taxon>
        <taxon>Bacilli</taxon>
        <taxon>Bacillales</taxon>
        <taxon>Paenibacillaceae</taxon>
        <taxon>Paenibacillus</taxon>
    </lineage>
</organism>
<evidence type="ECO:0000313" key="2">
    <source>
        <dbReference type="EMBL" id="TYP74504.1"/>
    </source>
</evidence>
<dbReference type="EMBL" id="VNHS01000005">
    <property type="protein sequence ID" value="TYP74504.1"/>
    <property type="molecule type" value="Genomic_DNA"/>
</dbReference>
<evidence type="ECO:0000313" key="3">
    <source>
        <dbReference type="Proteomes" id="UP000323257"/>
    </source>
</evidence>
<proteinExistence type="predicted"/>
<keyword evidence="1" id="KW-1133">Transmembrane helix</keyword>
<evidence type="ECO:0000256" key="1">
    <source>
        <dbReference type="SAM" id="Phobius"/>
    </source>
</evidence>
<comment type="caution">
    <text evidence="2">The sequence shown here is derived from an EMBL/GenBank/DDBJ whole genome shotgun (WGS) entry which is preliminary data.</text>
</comment>
<name>A0A5S5C591_9BACL</name>
<gene>
    <name evidence="2" type="ORF">BCM02_10548</name>
</gene>
<sequence>MPWLRKHVWKIAIGAVIVLGLVSFLSPELAIRRYMLLHLHPIDCWTAGITNMEREDRVYGHLYDVRGFTDRATGGEMGVFYLKQTGPFWYVGSVGTGP</sequence>
<dbReference type="Proteomes" id="UP000323257">
    <property type="component" value="Unassembled WGS sequence"/>
</dbReference>
<keyword evidence="1" id="KW-0812">Transmembrane</keyword>
<accession>A0A5S5C591</accession>
<dbReference type="AlphaFoldDB" id="A0A5S5C591"/>
<dbReference type="OrthoDB" id="2663964at2"/>
<keyword evidence="1" id="KW-0472">Membrane</keyword>
<feature type="transmembrane region" description="Helical" evidence="1">
    <location>
        <begin position="12"/>
        <end position="31"/>
    </location>
</feature>
<keyword evidence="3" id="KW-1185">Reference proteome</keyword>
<dbReference type="RefSeq" id="WP_148929765.1">
    <property type="nucleotide sequence ID" value="NZ_VNHS01000005.1"/>
</dbReference>